<evidence type="ECO:0000313" key="2">
    <source>
        <dbReference type="Proteomes" id="UP000502665"/>
    </source>
</evidence>
<gene>
    <name evidence="1" type="ORF">G9272_32890</name>
</gene>
<dbReference type="AlphaFoldDB" id="A0A6M4WYQ9"/>
<dbReference type="InterPro" id="IPR045558">
    <property type="entry name" value="DUF6317"/>
</dbReference>
<reference evidence="1" key="1">
    <citation type="submission" date="2020-03" db="EMBL/GenBank/DDBJ databases">
        <title>Molecular networking-based the target discovery of potent antiproliferative macrolactams: 5/6/7/16 polycyclic ansamycins and glycosylated trienomycin from Streptomyces cacaoi subsp. asoensis.</title>
        <authorList>
            <person name="Liu L.-L."/>
        </authorList>
    </citation>
    <scope>NUCLEOTIDE SEQUENCE [LARGE SCALE GENOMIC DNA]</scope>
    <source>
        <strain evidence="1">H2S5</strain>
    </source>
</reference>
<dbReference type="RefSeq" id="WP_171399844.1">
    <property type="nucleotide sequence ID" value="NZ_CP049838.1"/>
</dbReference>
<dbReference type="Proteomes" id="UP000502665">
    <property type="component" value="Chromosome"/>
</dbReference>
<accession>A0A6M4WYQ9</accession>
<evidence type="ECO:0000313" key="1">
    <source>
        <dbReference type="EMBL" id="QJT04505.1"/>
    </source>
</evidence>
<protein>
    <submittedName>
        <fullName evidence="1">Uncharacterized protein</fullName>
    </submittedName>
</protein>
<name>A0A6M4WYQ9_9ACTN</name>
<proteinExistence type="predicted"/>
<sequence length="100" mass="10989">MTVDFKAVLSDLTSMSRTFHDEAVNYRKLHADVAPPVVEGGDAGLDHAVKEVADLIVALHIGFADRLDDHGDKVTYARDSFRRHDIDVHGLFEDLMAGDG</sequence>
<dbReference type="EMBL" id="CP049838">
    <property type="protein sequence ID" value="QJT04505.1"/>
    <property type="molecule type" value="Genomic_DNA"/>
</dbReference>
<dbReference type="Pfam" id="PF19840">
    <property type="entry name" value="DUF6317"/>
    <property type="match status" value="1"/>
</dbReference>
<keyword evidence="2" id="KW-1185">Reference proteome</keyword>
<organism evidence="1 2">
    <name type="scientific">Streptomyces asoensis</name>
    <dbReference type="NCBI Taxonomy" id="249586"/>
    <lineage>
        <taxon>Bacteria</taxon>
        <taxon>Bacillati</taxon>
        <taxon>Actinomycetota</taxon>
        <taxon>Actinomycetes</taxon>
        <taxon>Kitasatosporales</taxon>
        <taxon>Streptomycetaceae</taxon>
        <taxon>Streptomyces</taxon>
    </lineage>
</organism>